<dbReference type="CDD" id="cd00685">
    <property type="entry name" value="Trans_IPPS_HT"/>
    <property type="match status" value="1"/>
</dbReference>
<reference evidence="7 9" key="1">
    <citation type="submission" date="2009-11" db="EMBL/GenBank/DDBJ databases">
        <authorList>
            <person name="Weinstock G."/>
            <person name="Sodergren E."/>
            <person name="Clifton S."/>
            <person name="Fulton L."/>
            <person name="Fulton B."/>
            <person name="Courtney L."/>
            <person name="Fronick C."/>
            <person name="Harrison M."/>
            <person name="Strong C."/>
            <person name="Farmer C."/>
            <person name="Delahaunty K."/>
            <person name="Markovic C."/>
            <person name="Hall O."/>
            <person name="Minx P."/>
            <person name="Tomlinson C."/>
            <person name="Mitreva M."/>
            <person name="Nelson J."/>
            <person name="Hou S."/>
            <person name="Wollam A."/>
            <person name="Pepin K.H."/>
            <person name="Johnson M."/>
            <person name="Bhonagiri V."/>
            <person name="Nash W.E."/>
            <person name="Warren W."/>
            <person name="Chinwalla A."/>
            <person name="Mardis E.R."/>
            <person name="Wilson R.K."/>
        </authorList>
    </citation>
    <scope>NUCLEOTIDE SEQUENCE [LARGE SCALE GENOMIC DNA]</scope>
    <source>
        <strain evidence="7 9">DSM 20093</strain>
    </source>
</reference>
<evidence type="ECO:0000256" key="6">
    <source>
        <dbReference type="RuleBase" id="RU004466"/>
    </source>
</evidence>
<dbReference type="RefSeq" id="WP_006294406.1">
    <property type="nucleotide sequence ID" value="NZ_ABXB03000001.1"/>
</dbReference>
<dbReference type="PROSITE" id="PS00723">
    <property type="entry name" value="POLYPRENYL_SYNTHASE_1"/>
    <property type="match status" value="1"/>
</dbReference>
<dbReference type="InterPro" id="IPR033749">
    <property type="entry name" value="Polyprenyl_synt_CS"/>
</dbReference>
<dbReference type="Proteomes" id="UP000003656">
    <property type="component" value="Unassembled WGS sequence"/>
</dbReference>
<dbReference type="eggNOG" id="COG0142">
    <property type="taxonomic scope" value="Bacteria"/>
</dbReference>
<dbReference type="EMBL" id="JGYW01000004">
    <property type="protein sequence ID" value="KFI59136.1"/>
    <property type="molecule type" value="Genomic_DNA"/>
</dbReference>
<dbReference type="PROSITE" id="PS00444">
    <property type="entry name" value="POLYPRENYL_SYNTHASE_2"/>
    <property type="match status" value="1"/>
</dbReference>
<evidence type="ECO:0000256" key="3">
    <source>
        <dbReference type="ARBA" id="ARBA00022679"/>
    </source>
</evidence>
<keyword evidence="4" id="KW-0479">Metal-binding</keyword>
<evidence type="ECO:0000313" key="9">
    <source>
        <dbReference type="Proteomes" id="UP000003656"/>
    </source>
</evidence>
<gene>
    <name evidence="8" type="ORF">BGLCM_0722</name>
    <name evidence="7" type="ORF">BIFGAL_02990</name>
</gene>
<keyword evidence="5" id="KW-0460">Magnesium</keyword>
<dbReference type="AlphaFoldDB" id="D1NT78"/>
<dbReference type="SUPFAM" id="SSF48576">
    <property type="entry name" value="Terpenoid synthases"/>
    <property type="match status" value="1"/>
</dbReference>
<keyword evidence="10" id="KW-1185">Reference proteome</keyword>
<dbReference type="PANTHER" id="PTHR12001:SF85">
    <property type="entry name" value="SHORT CHAIN ISOPRENYL DIPHOSPHATE SYNTHASE"/>
    <property type="match status" value="1"/>
</dbReference>
<comment type="caution">
    <text evidence="7">The sequence shown here is derived from an EMBL/GenBank/DDBJ whole genome shotgun (WGS) entry which is preliminary data.</text>
</comment>
<evidence type="ECO:0000313" key="8">
    <source>
        <dbReference type="EMBL" id="KFI59136.1"/>
    </source>
</evidence>
<comment type="similarity">
    <text evidence="2 6">Belongs to the FPP/GGPP synthase family.</text>
</comment>
<dbReference type="GO" id="GO:0046872">
    <property type="term" value="F:metal ion binding"/>
    <property type="evidence" value="ECO:0007669"/>
    <property type="project" value="UniProtKB-KW"/>
</dbReference>
<dbReference type="GO" id="GO:0008299">
    <property type="term" value="P:isoprenoid biosynthetic process"/>
    <property type="evidence" value="ECO:0007669"/>
    <property type="project" value="InterPro"/>
</dbReference>
<dbReference type="Gene3D" id="1.10.600.10">
    <property type="entry name" value="Farnesyl Diphosphate Synthase"/>
    <property type="match status" value="1"/>
</dbReference>
<dbReference type="InterPro" id="IPR008949">
    <property type="entry name" value="Isoprenoid_synthase_dom_sf"/>
</dbReference>
<protein>
    <submittedName>
        <fullName evidence="7">Polyprenyl synthetase</fullName>
    </submittedName>
    <submittedName>
        <fullName evidence="8">Serralysin</fullName>
        <ecNumber evidence="8">2.5.1.81</ecNumber>
    </submittedName>
</protein>
<organism evidence="7 9">
    <name type="scientific">Bifidobacterium gallicum DSM 20093 = LMG 11596</name>
    <dbReference type="NCBI Taxonomy" id="561180"/>
    <lineage>
        <taxon>Bacteria</taxon>
        <taxon>Bacillati</taxon>
        <taxon>Actinomycetota</taxon>
        <taxon>Actinomycetes</taxon>
        <taxon>Bifidobacteriales</taxon>
        <taxon>Bifidobacteriaceae</taxon>
        <taxon>Bifidobacterium</taxon>
    </lineage>
</organism>
<dbReference type="PANTHER" id="PTHR12001">
    <property type="entry name" value="GERANYLGERANYL PYROPHOSPHATE SYNTHASE"/>
    <property type="match status" value="1"/>
</dbReference>
<dbReference type="GO" id="GO:0044687">
    <property type="term" value="F:geranylfarnesyl diphosphate synthase activity"/>
    <property type="evidence" value="ECO:0007669"/>
    <property type="project" value="UniProtKB-EC"/>
</dbReference>
<evidence type="ECO:0000256" key="5">
    <source>
        <dbReference type="ARBA" id="ARBA00022842"/>
    </source>
</evidence>
<dbReference type="STRING" id="561180.BIFGAL_02990"/>
<dbReference type="EMBL" id="ABXB03000001">
    <property type="protein sequence ID" value="EFA23880.1"/>
    <property type="molecule type" value="Genomic_DNA"/>
</dbReference>
<evidence type="ECO:0000256" key="4">
    <source>
        <dbReference type="ARBA" id="ARBA00022723"/>
    </source>
</evidence>
<comment type="cofactor">
    <cofactor evidence="1">
        <name>Mg(2+)</name>
        <dbReference type="ChEBI" id="CHEBI:18420"/>
    </cofactor>
</comment>
<sequence length="385" mass="41484">MSATIIESDLALIEQRIGELVRSHMDVQLNSYANDTNPTACANVIASSLEPMLNAVARQAVISSEGGKRLRALLLLETYRVMEPTQPTPASDQTPTNQARIKQSVLDLACAIELFQTAALVHDDIIDDADLRRGKPAAHRALANAGGTLSTGIGLGIMLGDLLATACSVVASEASHALPDPNAIERAFMRMQQEVEIGQVLDLAIERMSLDDAQALADASLNVFRWKTASYTTITPLLLAMLAAGMPEDEALRHAIDIGLPLGIAFQIADDLIDVTGSTSNTGKPIGGDIREGKRTVLLADALDLAGTPEREQLTQYFEAAQRDADDVNDIIGMFHATGAITASERRINELWAQCQQAITALALDTPVQRRLMDMCARFIPQHLR</sequence>
<dbReference type="OrthoDB" id="4497239at2"/>
<evidence type="ECO:0000313" key="10">
    <source>
        <dbReference type="Proteomes" id="UP000029074"/>
    </source>
</evidence>
<evidence type="ECO:0000256" key="1">
    <source>
        <dbReference type="ARBA" id="ARBA00001946"/>
    </source>
</evidence>
<dbReference type="InterPro" id="IPR000092">
    <property type="entry name" value="Polyprenyl_synt"/>
</dbReference>
<dbReference type="Proteomes" id="UP000029074">
    <property type="component" value="Unassembled WGS sequence"/>
</dbReference>
<evidence type="ECO:0000313" key="7">
    <source>
        <dbReference type="EMBL" id="EFA23880.1"/>
    </source>
</evidence>
<keyword evidence="3 6" id="KW-0808">Transferase</keyword>
<dbReference type="EC" id="2.5.1.81" evidence="8"/>
<name>D1NT78_9BIFI</name>
<reference evidence="8 10" key="2">
    <citation type="submission" date="2014-03" db="EMBL/GenBank/DDBJ databases">
        <title>Genomics of Bifidobacteria.</title>
        <authorList>
            <person name="Ventura M."/>
            <person name="Milani C."/>
            <person name="Lugli G.A."/>
        </authorList>
    </citation>
    <scope>NUCLEOTIDE SEQUENCE [LARGE SCALE GENOMIC DNA]</scope>
    <source>
        <strain evidence="8 10">LMG 11596</strain>
    </source>
</reference>
<accession>D1NT78</accession>
<proteinExistence type="inferred from homology"/>
<dbReference type="Pfam" id="PF00348">
    <property type="entry name" value="polyprenyl_synt"/>
    <property type="match status" value="1"/>
</dbReference>
<evidence type="ECO:0000256" key="2">
    <source>
        <dbReference type="ARBA" id="ARBA00006706"/>
    </source>
</evidence>
<dbReference type="SFLD" id="SFLDS00005">
    <property type="entry name" value="Isoprenoid_Synthase_Type_I"/>
    <property type="match status" value="1"/>
</dbReference>